<name>A0ABQ3HC15_9NEIS</name>
<evidence type="ECO:0000313" key="2">
    <source>
        <dbReference type="Proteomes" id="UP000662678"/>
    </source>
</evidence>
<dbReference type="RefSeq" id="WP_189354590.1">
    <property type="nucleotide sequence ID" value="NZ_BMYP01000048.1"/>
</dbReference>
<gene>
    <name evidence="1" type="ORF">GCM10011419_27250</name>
</gene>
<reference evidence="2" key="1">
    <citation type="journal article" date="2019" name="Int. J. Syst. Evol. Microbiol.">
        <title>The Global Catalogue of Microorganisms (GCM) 10K type strain sequencing project: providing services to taxonomists for standard genome sequencing and annotation.</title>
        <authorList>
            <consortium name="The Broad Institute Genomics Platform"/>
            <consortium name="The Broad Institute Genome Sequencing Center for Infectious Disease"/>
            <person name="Wu L."/>
            <person name="Ma J."/>
        </authorList>
    </citation>
    <scope>NUCLEOTIDE SEQUENCE [LARGE SCALE GENOMIC DNA]</scope>
    <source>
        <strain evidence="2">KCTC 23713</strain>
    </source>
</reference>
<keyword evidence="2" id="KW-1185">Reference proteome</keyword>
<dbReference type="Proteomes" id="UP000662678">
    <property type="component" value="Unassembled WGS sequence"/>
</dbReference>
<dbReference type="EMBL" id="BMYP01000048">
    <property type="protein sequence ID" value="GHD81395.1"/>
    <property type="molecule type" value="Genomic_DNA"/>
</dbReference>
<proteinExistence type="predicted"/>
<organism evidence="1 2">
    <name type="scientific">Vogesella fluminis</name>
    <dbReference type="NCBI Taxonomy" id="1069161"/>
    <lineage>
        <taxon>Bacteria</taxon>
        <taxon>Pseudomonadati</taxon>
        <taxon>Pseudomonadota</taxon>
        <taxon>Betaproteobacteria</taxon>
        <taxon>Neisseriales</taxon>
        <taxon>Chromobacteriaceae</taxon>
        <taxon>Vogesella</taxon>
    </lineage>
</organism>
<evidence type="ECO:0000313" key="1">
    <source>
        <dbReference type="EMBL" id="GHD81395.1"/>
    </source>
</evidence>
<evidence type="ECO:0008006" key="3">
    <source>
        <dbReference type="Google" id="ProtNLM"/>
    </source>
</evidence>
<accession>A0ABQ3HC15</accession>
<comment type="caution">
    <text evidence="1">The sequence shown here is derived from an EMBL/GenBank/DDBJ whole genome shotgun (WGS) entry which is preliminary data.</text>
</comment>
<protein>
    <recommendedName>
        <fullName evidence="3">Type I restriction endonuclease subunit M</fullName>
    </recommendedName>
</protein>
<sequence length="120" mass="12675">MSMTTPATSAETSSRPFPLFSPGQIVATPGALAVLTEHGVSPTTLLRRHLSADWGSVCSDDATLNDAALEDGSRILSSYLIAPGVTVWVITDAESNIDDAGNALTPPQRLCTTMLRPEDY</sequence>